<feature type="transmembrane region" description="Helical" evidence="7">
    <location>
        <begin position="59"/>
        <end position="78"/>
    </location>
</feature>
<dbReference type="PANTHER" id="PTHR33048">
    <property type="entry name" value="PTH11-LIKE INTEGRAL MEMBRANE PROTEIN (AFU_ORTHOLOGUE AFUA_5G11245)"/>
    <property type="match status" value="1"/>
</dbReference>
<sequence>MSTASQFPDEGQPATPADERMSQTTFLAVAWATTGLSLLFVLFRLAVRVRSFKALYVDDGLVIAAWLMLLVSSIIWQIKASLLYWQFDVTNGRAPPTPAFIAAWATFMPHIVTWNVLFYSCLWAVKLSFLVFFRRLLGSKTTREGKIGWWVICALVVAGWVACVADIDYKCTINDNTYILTQCPRSHHIYYQNRTFYANMAADIATDLLVMSIPLWILWNVQIPRQKKLLLAGIFSVTVFIMVVAVIRVVLVKGSTDQLQNASIDWLYMWSNVEMGVAIIVACLASFRQLFIFKKHASPGAKSPQSSWTERIAGSRLHFLRLTSKKSTESQDDLAVTAGSERAYSSDPASRNYTVPLDSVHVSHTIEVSSHKRAPGTQEKRGYREFV</sequence>
<evidence type="ECO:0000256" key="3">
    <source>
        <dbReference type="ARBA" id="ARBA00022989"/>
    </source>
</evidence>
<evidence type="ECO:0000259" key="8">
    <source>
        <dbReference type="Pfam" id="PF20684"/>
    </source>
</evidence>
<dbReference type="STRING" id="1163406.A0A0L0NKF6"/>
<feature type="domain" description="Rhodopsin" evidence="8">
    <location>
        <begin position="44"/>
        <end position="291"/>
    </location>
</feature>
<organism evidence="9 10">
    <name type="scientific">Tolypocladium ophioglossoides (strain CBS 100239)</name>
    <name type="common">Snaketongue truffleclub</name>
    <name type="synonym">Elaphocordyceps ophioglossoides</name>
    <dbReference type="NCBI Taxonomy" id="1163406"/>
    <lineage>
        <taxon>Eukaryota</taxon>
        <taxon>Fungi</taxon>
        <taxon>Dikarya</taxon>
        <taxon>Ascomycota</taxon>
        <taxon>Pezizomycotina</taxon>
        <taxon>Sordariomycetes</taxon>
        <taxon>Hypocreomycetidae</taxon>
        <taxon>Hypocreales</taxon>
        <taxon>Ophiocordycipitaceae</taxon>
        <taxon>Tolypocladium</taxon>
    </lineage>
</organism>
<evidence type="ECO:0000256" key="4">
    <source>
        <dbReference type="ARBA" id="ARBA00023136"/>
    </source>
</evidence>
<dbReference type="Proteomes" id="UP000036947">
    <property type="component" value="Unassembled WGS sequence"/>
</dbReference>
<dbReference type="PANTHER" id="PTHR33048:SF47">
    <property type="entry name" value="INTEGRAL MEMBRANE PROTEIN-RELATED"/>
    <property type="match status" value="1"/>
</dbReference>
<keyword evidence="2 7" id="KW-0812">Transmembrane</keyword>
<protein>
    <recommendedName>
        <fullName evidence="8">Rhodopsin domain-containing protein</fullName>
    </recommendedName>
</protein>
<feature type="transmembrane region" description="Helical" evidence="7">
    <location>
        <begin position="149"/>
        <end position="167"/>
    </location>
</feature>
<keyword evidence="10" id="KW-1185">Reference proteome</keyword>
<dbReference type="InterPro" id="IPR052337">
    <property type="entry name" value="SAT4-like"/>
</dbReference>
<feature type="transmembrane region" description="Helical" evidence="7">
    <location>
        <begin position="116"/>
        <end position="137"/>
    </location>
</feature>
<dbReference type="GO" id="GO:0016020">
    <property type="term" value="C:membrane"/>
    <property type="evidence" value="ECO:0007669"/>
    <property type="project" value="UniProtKB-SubCell"/>
</dbReference>
<dbReference type="InterPro" id="IPR049326">
    <property type="entry name" value="Rhodopsin_dom_fungi"/>
</dbReference>
<keyword evidence="4 7" id="KW-0472">Membrane</keyword>
<comment type="similarity">
    <text evidence="5">Belongs to the SAT4 family.</text>
</comment>
<evidence type="ECO:0000256" key="2">
    <source>
        <dbReference type="ARBA" id="ARBA00022692"/>
    </source>
</evidence>
<name>A0A0L0NKF6_TOLOC</name>
<feature type="transmembrane region" description="Helical" evidence="7">
    <location>
        <begin position="267"/>
        <end position="287"/>
    </location>
</feature>
<feature type="region of interest" description="Disordered" evidence="6">
    <location>
        <begin position="366"/>
        <end position="387"/>
    </location>
</feature>
<evidence type="ECO:0000256" key="1">
    <source>
        <dbReference type="ARBA" id="ARBA00004141"/>
    </source>
</evidence>
<reference evidence="9 10" key="1">
    <citation type="journal article" date="2015" name="BMC Genomics">
        <title>The genome of the truffle-parasite Tolypocladium ophioglossoides and the evolution of antifungal peptaibiotics.</title>
        <authorList>
            <person name="Quandt C.A."/>
            <person name="Bushley K.E."/>
            <person name="Spatafora J.W."/>
        </authorList>
    </citation>
    <scope>NUCLEOTIDE SEQUENCE [LARGE SCALE GENOMIC DNA]</scope>
    <source>
        <strain evidence="9 10">CBS 100239</strain>
    </source>
</reference>
<dbReference type="Pfam" id="PF20684">
    <property type="entry name" value="Fung_rhodopsin"/>
    <property type="match status" value="1"/>
</dbReference>
<gene>
    <name evidence="9" type="ORF">TOPH_00772</name>
</gene>
<proteinExistence type="inferred from homology"/>
<evidence type="ECO:0000256" key="6">
    <source>
        <dbReference type="SAM" id="MobiDB-lite"/>
    </source>
</evidence>
<dbReference type="EMBL" id="LFRF01000002">
    <property type="protein sequence ID" value="KND94611.1"/>
    <property type="molecule type" value="Genomic_DNA"/>
</dbReference>
<feature type="transmembrane region" description="Helical" evidence="7">
    <location>
        <begin position="26"/>
        <end position="47"/>
    </location>
</feature>
<feature type="compositionally biased region" description="Basic and acidic residues" evidence="6">
    <location>
        <begin position="378"/>
        <end position="387"/>
    </location>
</feature>
<dbReference type="AlphaFoldDB" id="A0A0L0NKF6"/>
<dbReference type="OrthoDB" id="444631at2759"/>
<comment type="caution">
    <text evidence="9">The sequence shown here is derived from an EMBL/GenBank/DDBJ whole genome shotgun (WGS) entry which is preliminary data.</text>
</comment>
<comment type="subcellular location">
    <subcellularLocation>
        <location evidence="1">Membrane</location>
        <topology evidence="1">Multi-pass membrane protein</topology>
    </subcellularLocation>
</comment>
<feature type="transmembrane region" description="Helical" evidence="7">
    <location>
        <begin position="196"/>
        <end position="217"/>
    </location>
</feature>
<accession>A0A0L0NKF6</accession>
<evidence type="ECO:0000256" key="5">
    <source>
        <dbReference type="ARBA" id="ARBA00038359"/>
    </source>
</evidence>
<keyword evidence="3 7" id="KW-1133">Transmembrane helix</keyword>
<evidence type="ECO:0000313" key="10">
    <source>
        <dbReference type="Proteomes" id="UP000036947"/>
    </source>
</evidence>
<evidence type="ECO:0000256" key="7">
    <source>
        <dbReference type="SAM" id="Phobius"/>
    </source>
</evidence>
<evidence type="ECO:0000313" key="9">
    <source>
        <dbReference type="EMBL" id="KND94611.1"/>
    </source>
</evidence>
<feature type="transmembrane region" description="Helical" evidence="7">
    <location>
        <begin position="229"/>
        <end position="247"/>
    </location>
</feature>